<sequence>MKLEEGSHSLSSIFYCMLHTPRAIPGYQPQPRIREDIVWSHLEEGSLKDKDHSPSSYSRLSSRLFKSCSLLTPESDVRLPSPYI</sequence>
<name>A0A2R6XT57_MARPO</name>
<evidence type="ECO:0000313" key="2">
    <source>
        <dbReference type="Proteomes" id="UP000244005"/>
    </source>
</evidence>
<gene>
    <name evidence="1" type="ORF">MARPO_0003s0154</name>
</gene>
<accession>A0A2R6XT57</accession>
<dbReference type="EMBL" id="KZ772675">
    <property type="protein sequence ID" value="PTQ49267.1"/>
    <property type="molecule type" value="Genomic_DNA"/>
</dbReference>
<evidence type="ECO:0000313" key="1">
    <source>
        <dbReference type="EMBL" id="PTQ49267.1"/>
    </source>
</evidence>
<organism evidence="1 2">
    <name type="scientific">Marchantia polymorpha</name>
    <name type="common">Common liverwort</name>
    <name type="synonym">Marchantia aquatica</name>
    <dbReference type="NCBI Taxonomy" id="3197"/>
    <lineage>
        <taxon>Eukaryota</taxon>
        <taxon>Viridiplantae</taxon>
        <taxon>Streptophyta</taxon>
        <taxon>Embryophyta</taxon>
        <taxon>Marchantiophyta</taxon>
        <taxon>Marchantiopsida</taxon>
        <taxon>Marchantiidae</taxon>
        <taxon>Marchantiales</taxon>
        <taxon>Marchantiaceae</taxon>
        <taxon>Marchantia</taxon>
    </lineage>
</organism>
<dbReference type="AlphaFoldDB" id="A0A2R6XT57"/>
<dbReference type="Proteomes" id="UP000244005">
    <property type="component" value="Unassembled WGS sequence"/>
</dbReference>
<proteinExistence type="predicted"/>
<reference evidence="2" key="1">
    <citation type="journal article" date="2017" name="Cell">
        <title>Insights into land plant evolution garnered from the Marchantia polymorpha genome.</title>
        <authorList>
            <person name="Bowman J.L."/>
            <person name="Kohchi T."/>
            <person name="Yamato K.T."/>
            <person name="Jenkins J."/>
            <person name="Shu S."/>
            <person name="Ishizaki K."/>
            <person name="Yamaoka S."/>
            <person name="Nishihama R."/>
            <person name="Nakamura Y."/>
            <person name="Berger F."/>
            <person name="Adam C."/>
            <person name="Aki S.S."/>
            <person name="Althoff F."/>
            <person name="Araki T."/>
            <person name="Arteaga-Vazquez M.A."/>
            <person name="Balasubrmanian S."/>
            <person name="Barry K."/>
            <person name="Bauer D."/>
            <person name="Boehm C.R."/>
            <person name="Briginshaw L."/>
            <person name="Caballero-Perez J."/>
            <person name="Catarino B."/>
            <person name="Chen F."/>
            <person name="Chiyoda S."/>
            <person name="Chovatia M."/>
            <person name="Davies K.M."/>
            <person name="Delmans M."/>
            <person name="Demura T."/>
            <person name="Dierschke T."/>
            <person name="Dolan L."/>
            <person name="Dorantes-Acosta A.E."/>
            <person name="Eklund D.M."/>
            <person name="Florent S.N."/>
            <person name="Flores-Sandoval E."/>
            <person name="Fujiyama A."/>
            <person name="Fukuzawa H."/>
            <person name="Galik B."/>
            <person name="Grimanelli D."/>
            <person name="Grimwood J."/>
            <person name="Grossniklaus U."/>
            <person name="Hamada T."/>
            <person name="Haseloff J."/>
            <person name="Hetherington A.J."/>
            <person name="Higo A."/>
            <person name="Hirakawa Y."/>
            <person name="Hundley H.N."/>
            <person name="Ikeda Y."/>
            <person name="Inoue K."/>
            <person name="Inoue S.I."/>
            <person name="Ishida S."/>
            <person name="Jia Q."/>
            <person name="Kakita M."/>
            <person name="Kanazawa T."/>
            <person name="Kawai Y."/>
            <person name="Kawashima T."/>
            <person name="Kennedy M."/>
            <person name="Kinose K."/>
            <person name="Kinoshita T."/>
            <person name="Kohara Y."/>
            <person name="Koide E."/>
            <person name="Komatsu K."/>
            <person name="Kopischke S."/>
            <person name="Kubo M."/>
            <person name="Kyozuka J."/>
            <person name="Lagercrantz U."/>
            <person name="Lin S.S."/>
            <person name="Lindquist E."/>
            <person name="Lipzen A.M."/>
            <person name="Lu C.W."/>
            <person name="De Luna E."/>
            <person name="Martienssen R.A."/>
            <person name="Minamino N."/>
            <person name="Mizutani M."/>
            <person name="Mizutani M."/>
            <person name="Mochizuki N."/>
            <person name="Monte I."/>
            <person name="Mosher R."/>
            <person name="Nagasaki H."/>
            <person name="Nakagami H."/>
            <person name="Naramoto S."/>
            <person name="Nishitani K."/>
            <person name="Ohtani M."/>
            <person name="Okamoto T."/>
            <person name="Okumura M."/>
            <person name="Phillips J."/>
            <person name="Pollak B."/>
            <person name="Reinders A."/>
            <person name="Rovekamp M."/>
            <person name="Sano R."/>
            <person name="Sawa S."/>
            <person name="Schmid M.W."/>
            <person name="Shirakawa M."/>
            <person name="Solano R."/>
            <person name="Spunde A."/>
            <person name="Suetsugu N."/>
            <person name="Sugano S."/>
            <person name="Sugiyama A."/>
            <person name="Sun R."/>
            <person name="Suzuki Y."/>
            <person name="Takenaka M."/>
            <person name="Takezawa D."/>
            <person name="Tomogane H."/>
            <person name="Tsuzuki M."/>
            <person name="Ueda T."/>
            <person name="Umeda M."/>
            <person name="Ward J.M."/>
            <person name="Watanabe Y."/>
            <person name="Yazaki K."/>
            <person name="Yokoyama R."/>
            <person name="Yoshitake Y."/>
            <person name="Yotsui I."/>
            <person name="Zachgo S."/>
            <person name="Schmutz J."/>
        </authorList>
    </citation>
    <scope>NUCLEOTIDE SEQUENCE [LARGE SCALE GENOMIC DNA]</scope>
    <source>
        <strain evidence="2">Tak-1</strain>
    </source>
</reference>
<keyword evidence="2" id="KW-1185">Reference proteome</keyword>
<protein>
    <submittedName>
        <fullName evidence="1">Uncharacterized protein</fullName>
    </submittedName>
</protein>